<evidence type="ECO:0000313" key="12">
    <source>
        <dbReference type="Proteomes" id="UP000324517"/>
    </source>
</evidence>
<sequence>MSEPLLTIEQLVVETHNKSKAIISRLNLQIAKGEMIGLIGESGCGKSMTARAILHLLPGQMNAKGKILYKNRNLLELSHQEHRKLLGKEIGIIFQDYRGSFTPFIKIGKQMVETIRAHHPLSKKEAKVVALDVLAETGLEAERVYRSYPFQLSGGQVQRAAIAMSLALKPSLLICDEVTTALDVMSGEKVLDYIEKMRKETGCAVLMITHDLTQAYKRTDKIYVMEHGEIVESGTPEVIRCYHQHPYTKKLCGCVLALPGEEIGVESNREKVMSI</sequence>
<dbReference type="Gene3D" id="3.40.50.300">
    <property type="entry name" value="P-loop containing nucleotide triphosphate hydrolases"/>
    <property type="match status" value="1"/>
</dbReference>
<evidence type="ECO:0000256" key="5">
    <source>
        <dbReference type="ARBA" id="ARBA00022519"/>
    </source>
</evidence>
<comment type="caution">
    <text evidence="11">The sequence shown here is derived from an EMBL/GenBank/DDBJ whole genome shotgun (WGS) entry which is preliminary data.</text>
</comment>
<dbReference type="GO" id="GO:0005524">
    <property type="term" value="F:ATP binding"/>
    <property type="evidence" value="ECO:0007669"/>
    <property type="project" value="UniProtKB-KW"/>
</dbReference>
<dbReference type="InterPro" id="IPR003593">
    <property type="entry name" value="AAA+_ATPase"/>
</dbReference>
<dbReference type="EMBL" id="VTET01000001">
    <property type="protein sequence ID" value="TYS74408.1"/>
    <property type="molecule type" value="Genomic_DNA"/>
</dbReference>
<dbReference type="OrthoDB" id="9802264at2"/>
<evidence type="ECO:0000259" key="10">
    <source>
        <dbReference type="PROSITE" id="PS50893"/>
    </source>
</evidence>
<name>A0A5D4THW5_9BACI</name>
<proteinExistence type="inferred from homology"/>
<gene>
    <name evidence="11" type="ORF">FZC75_01520</name>
</gene>
<dbReference type="GO" id="GO:0005886">
    <property type="term" value="C:plasma membrane"/>
    <property type="evidence" value="ECO:0007669"/>
    <property type="project" value="UniProtKB-SubCell"/>
</dbReference>
<keyword evidence="4" id="KW-1003">Cell membrane</keyword>
<dbReference type="CDD" id="cd03257">
    <property type="entry name" value="ABC_NikE_OppD_transporters"/>
    <property type="match status" value="1"/>
</dbReference>
<dbReference type="PANTHER" id="PTHR43297:SF14">
    <property type="entry name" value="ATPASE AAA-TYPE CORE DOMAIN-CONTAINING PROTEIN"/>
    <property type="match status" value="1"/>
</dbReference>
<reference evidence="11 12" key="1">
    <citation type="submission" date="2019-08" db="EMBL/GenBank/DDBJ databases">
        <title>Bacillus genomes from the desert of Cuatro Cienegas, Coahuila.</title>
        <authorList>
            <person name="Olmedo-Alvarez G."/>
        </authorList>
    </citation>
    <scope>NUCLEOTIDE SEQUENCE [LARGE SCALE GENOMIC DNA]</scope>
    <source>
        <strain evidence="11 12">CH98b_3T</strain>
    </source>
</reference>
<dbReference type="Pfam" id="PF00005">
    <property type="entry name" value="ABC_tran"/>
    <property type="match status" value="1"/>
</dbReference>
<evidence type="ECO:0000256" key="6">
    <source>
        <dbReference type="ARBA" id="ARBA00022741"/>
    </source>
</evidence>
<evidence type="ECO:0000256" key="8">
    <source>
        <dbReference type="ARBA" id="ARBA00022967"/>
    </source>
</evidence>
<comment type="similarity">
    <text evidence="2">Belongs to the ABC transporter superfamily.</text>
</comment>
<evidence type="ECO:0000256" key="7">
    <source>
        <dbReference type="ARBA" id="ARBA00022840"/>
    </source>
</evidence>
<dbReference type="SMART" id="SM00382">
    <property type="entry name" value="AAA"/>
    <property type="match status" value="1"/>
</dbReference>
<keyword evidence="3" id="KW-0813">Transport</keyword>
<evidence type="ECO:0000256" key="2">
    <source>
        <dbReference type="ARBA" id="ARBA00005417"/>
    </source>
</evidence>
<evidence type="ECO:0000256" key="1">
    <source>
        <dbReference type="ARBA" id="ARBA00004202"/>
    </source>
</evidence>
<evidence type="ECO:0000313" key="11">
    <source>
        <dbReference type="EMBL" id="TYS74408.1"/>
    </source>
</evidence>
<evidence type="ECO:0000256" key="9">
    <source>
        <dbReference type="ARBA" id="ARBA00023136"/>
    </source>
</evidence>
<dbReference type="SUPFAM" id="SSF52540">
    <property type="entry name" value="P-loop containing nucleoside triphosphate hydrolases"/>
    <property type="match status" value="1"/>
</dbReference>
<dbReference type="InterPro" id="IPR027417">
    <property type="entry name" value="P-loop_NTPase"/>
</dbReference>
<keyword evidence="7 11" id="KW-0067">ATP-binding</keyword>
<dbReference type="GO" id="GO:0016887">
    <property type="term" value="F:ATP hydrolysis activity"/>
    <property type="evidence" value="ECO:0007669"/>
    <property type="project" value="InterPro"/>
</dbReference>
<keyword evidence="6" id="KW-0547">Nucleotide-binding</keyword>
<evidence type="ECO:0000256" key="4">
    <source>
        <dbReference type="ARBA" id="ARBA00022475"/>
    </source>
</evidence>
<comment type="subcellular location">
    <subcellularLocation>
        <location evidence="1">Cell membrane</location>
        <topology evidence="1">Peripheral membrane protein</topology>
    </subcellularLocation>
</comment>
<dbReference type="PANTHER" id="PTHR43297">
    <property type="entry name" value="OLIGOPEPTIDE TRANSPORT ATP-BINDING PROTEIN APPD"/>
    <property type="match status" value="1"/>
</dbReference>
<protein>
    <submittedName>
        <fullName evidence="11">ABC transporter ATP-binding protein</fullName>
    </submittedName>
</protein>
<dbReference type="InterPro" id="IPR003439">
    <property type="entry name" value="ABC_transporter-like_ATP-bd"/>
</dbReference>
<dbReference type="AlphaFoldDB" id="A0A5D4THW5"/>
<dbReference type="Proteomes" id="UP000324517">
    <property type="component" value="Unassembled WGS sequence"/>
</dbReference>
<accession>A0A5D4THW5</accession>
<evidence type="ECO:0000256" key="3">
    <source>
        <dbReference type="ARBA" id="ARBA00022448"/>
    </source>
</evidence>
<dbReference type="PROSITE" id="PS50893">
    <property type="entry name" value="ABC_TRANSPORTER_2"/>
    <property type="match status" value="1"/>
</dbReference>
<keyword evidence="5" id="KW-0997">Cell inner membrane</keyword>
<keyword evidence="9" id="KW-0472">Membrane</keyword>
<dbReference type="InterPro" id="IPR050388">
    <property type="entry name" value="ABC_Ni/Peptide_Import"/>
</dbReference>
<dbReference type="RefSeq" id="WP_010194223.1">
    <property type="nucleotide sequence ID" value="NZ_JBNIKO010000009.1"/>
</dbReference>
<organism evidence="11 12">
    <name type="scientific">Sutcliffiella horikoshii</name>
    <dbReference type="NCBI Taxonomy" id="79883"/>
    <lineage>
        <taxon>Bacteria</taxon>
        <taxon>Bacillati</taxon>
        <taxon>Bacillota</taxon>
        <taxon>Bacilli</taxon>
        <taxon>Bacillales</taxon>
        <taxon>Bacillaceae</taxon>
        <taxon>Sutcliffiella</taxon>
    </lineage>
</organism>
<keyword evidence="8" id="KW-1278">Translocase</keyword>
<feature type="domain" description="ABC transporter" evidence="10">
    <location>
        <begin position="6"/>
        <end position="252"/>
    </location>
</feature>